<dbReference type="EMBL" id="CZAB01000014">
    <property type="protein sequence ID" value="CUO85766.1"/>
    <property type="molecule type" value="Genomic_DNA"/>
</dbReference>
<dbReference type="Proteomes" id="UP000095512">
    <property type="component" value="Unassembled WGS sequence"/>
</dbReference>
<name>A0A174IHS8_9FIRM</name>
<sequence length="54" mass="6234">MSRPARALWIEIMMASAKYFLMLSRPARALWIEIILRREGRTSTAVEAREGLVD</sequence>
<evidence type="ECO:0000313" key="1">
    <source>
        <dbReference type="EMBL" id="CUO85766.1"/>
    </source>
</evidence>
<evidence type="ECO:0000313" key="2">
    <source>
        <dbReference type="Proteomes" id="UP000095512"/>
    </source>
</evidence>
<dbReference type="AlphaFoldDB" id="A0A174IHS8"/>
<gene>
    <name evidence="1" type="ORF">ERS852480_02080</name>
</gene>
<proteinExistence type="predicted"/>
<protein>
    <submittedName>
        <fullName evidence="1">Uncharacterized protein</fullName>
    </submittedName>
</protein>
<organism evidence="1 2">
    <name type="scientific">Enterocloster clostridioformis</name>
    <dbReference type="NCBI Taxonomy" id="1531"/>
    <lineage>
        <taxon>Bacteria</taxon>
        <taxon>Bacillati</taxon>
        <taxon>Bacillota</taxon>
        <taxon>Clostridia</taxon>
        <taxon>Lachnospirales</taxon>
        <taxon>Lachnospiraceae</taxon>
        <taxon>Enterocloster</taxon>
    </lineage>
</organism>
<reference evidence="1 2" key="1">
    <citation type="submission" date="2015-09" db="EMBL/GenBank/DDBJ databases">
        <authorList>
            <consortium name="Pathogen Informatics"/>
        </authorList>
    </citation>
    <scope>NUCLEOTIDE SEQUENCE [LARGE SCALE GENOMIC DNA]</scope>
    <source>
        <strain evidence="1 2">2789STDY5834865</strain>
    </source>
</reference>
<accession>A0A174IHS8</accession>